<protein>
    <recommendedName>
        <fullName evidence="4">ABC transporter permease</fullName>
    </recommendedName>
</protein>
<keyword evidence="1" id="KW-0472">Membrane</keyword>
<proteinExistence type="predicted"/>
<evidence type="ECO:0000256" key="1">
    <source>
        <dbReference type="SAM" id="Phobius"/>
    </source>
</evidence>
<gene>
    <name evidence="2" type="ORF">H9Y04_01690</name>
</gene>
<accession>A0ABR7SA94</accession>
<reference evidence="2 3" key="1">
    <citation type="submission" date="2020-08" db="EMBL/GenBank/DDBJ databases">
        <title>Genemic of Streptomyces polyaspartic.</title>
        <authorList>
            <person name="Liu W."/>
        </authorList>
    </citation>
    <scope>NUCLEOTIDE SEQUENCE [LARGE SCALE GENOMIC DNA]</scope>
    <source>
        <strain evidence="2 3">TRM66268-LWL</strain>
    </source>
</reference>
<keyword evidence="1" id="KW-0812">Transmembrane</keyword>
<organism evidence="2 3">
    <name type="scientific">Streptomyces polyasparticus</name>
    <dbReference type="NCBI Taxonomy" id="2767826"/>
    <lineage>
        <taxon>Bacteria</taxon>
        <taxon>Bacillati</taxon>
        <taxon>Actinomycetota</taxon>
        <taxon>Actinomycetes</taxon>
        <taxon>Kitasatosporales</taxon>
        <taxon>Streptomycetaceae</taxon>
        <taxon>Streptomyces</taxon>
    </lineage>
</organism>
<evidence type="ECO:0008006" key="4">
    <source>
        <dbReference type="Google" id="ProtNLM"/>
    </source>
</evidence>
<feature type="transmembrane region" description="Helical" evidence="1">
    <location>
        <begin position="176"/>
        <end position="194"/>
    </location>
</feature>
<evidence type="ECO:0000313" key="3">
    <source>
        <dbReference type="Proteomes" id="UP000642284"/>
    </source>
</evidence>
<keyword evidence="3" id="KW-1185">Reference proteome</keyword>
<feature type="transmembrane region" description="Helical" evidence="1">
    <location>
        <begin position="110"/>
        <end position="131"/>
    </location>
</feature>
<sequence>MTGRLDGRLLYARSRGLPLALLVLACLALATAWGAAGPASFLDFERRVPVIAAAPLLAAAVIGTSLHEHSAELDRTAARPWWLWRLVQIGALTALAAAALALAVPGRADLFGAAAMVRATLGATGIAAASATVLGARLSWLPGSAYIGAVYLRTPLRPGGAAEWWAWPMQPGPQDAAWTVAAVLFAGGTALYALRGAKAEPT</sequence>
<feature type="transmembrane region" description="Helical" evidence="1">
    <location>
        <begin position="82"/>
        <end position="104"/>
    </location>
</feature>
<dbReference type="PROSITE" id="PS51257">
    <property type="entry name" value="PROKAR_LIPOPROTEIN"/>
    <property type="match status" value="1"/>
</dbReference>
<dbReference type="EMBL" id="JACTVJ010000001">
    <property type="protein sequence ID" value="MBC9711283.1"/>
    <property type="molecule type" value="Genomic_DNA"/>
</dbReference>
<keyword evidence="1" id="KW-1133">Transmembrane helix</keyword>
<dbReference type="Proteomes" id="UP000642284">
    <property type="component" value="Unassembled WGS sequence"/>
</dbReference>
<name>A0ABR7SA94_9ACTN</name>
<feature type="transmembrane region" description="Helical" evidence="1">
    <location>
        <begin position="50"/>
        <end position="70"/>
    </location>
</feature>
<comment type="caution">
    <text evidence="2">The sequence shown here is derived from an EMBL/GenBank/DDBJ whole genome shotgun (WGS) entry which is preliminary data.</text>
</comment>
<evidence type="ECO:0000313" key="2">
    <source>
        <dbReference type="EMBL" id="MBC9711283.1"/>
    </source>
</evidence>